<dbReference type="GeneID" id="92027135"/>
<comment type="caution">
    <text evidence="1">The sequence shown here is derived from an EMBL/GenBank/DDBJ whole genome shotgun (WGS) entry which is preliminary data.</text>
</comment>
<reference evidence="1 2" key="1">
    <citation type="submission" date="2024-04" db="EMBL/GenBank/DDBJ databases">
        <title>Phyllosticta paracitricarpa is synonymous to the EU quarantine fungus P. citricarpa based on phylogenomic analyses.</title>
        <authorList>
            <consortium name="Lawrence Berkeley National Laboratory"/>
            <person name="Van ingen-buijs V.A."/>
            <person name="Van westerhoven A.C."/>
            <person name="Haridas S."/>
            <person name="Skiadas P."/>
            <person name="Martin F."/>
            <person name="Groenewald J.Z."/>
            <person name="Crous P.W."/>
            <person name="Seidl M.F."/>
        </authorList>
    </citation>
    <scope>NUCLEOTIDE SEQUENCE [LARGE SCALE GENOMIC DNA]</scope>
    <source>
        <strain evidence="1 2">CPC 17464</strain>
    </source>
</reference>
<gene>
    <name evidence="1" type="ORF">J3D65DRAFT_1684</name>
</gene>
<accession>A0ABR1MBP3</accession>
<sequence>MGFFVVSIACVCRLRDRAACCGAQMVAEVVIGITTAFESRCNGGHLLPKRNCRCRRLLPRCKCSDERTLPWLLSAMKRKCGMSADKVNAKQGGELALSTETISRQLQTSQRVDIESCLPVIEEEYVGGGAVWTVRVSRRGWSRNTTGEIPTSNVATTRCRILLSYYGRRVRRRRCYVDRSGSKAEIVQEHHRRNTNFKRSNDSMLNSVFLLWKRVRRRRCYVDRSGSKAEMVQAHHR</sequence>
<name>A0ABR1MBP3_9PEZI</name>
<organism evidence="1 2">
    <name type="scientific">Phyllosticta citribraziliensis</name>
    <dbReference type="NCBI Taxonomy" id="989973"/>
    <lineage>
        <taxon>Eukaryota</taxon>
        <taxon>Fungi</taxon>
        <taxon>Dikarya</taxon>
        <taxon>Ascomycota</taxon>
        <taxon>Pezizomycotina</taxon>
        <taxon>Dothideomycetes</taxon>
        <taxon>Dothideomycetes incertae sedis</taxon>
        <taxon>Botryosphaeriales</taxon>
        <taxon>Phyllostictaceae</taxon>
        <taxon>Phyllosticta</taxon>
    </lineage>
</organism>
<protein>
    <submittedName>
        <fullName evidence="1">Uncharacterized protein</fullName>
    </submittedName>
</protein>
<dbReference type="Proteomes" id="UP001360953">
    <property type="component" value="Unassembled WGS sequence"/>
</dbReference>
<keyword evidence="2" id="KW-1185">Reference proteome</keyword>
<dbReference type="RefSeq" id="XP_066659242.1">
    <property type="nucleotide sequence ID" value="XM_066794229.1"/>
</dbReference>
<dbReference type="EMBL" id="JBBPEH010000001">
    <property type="protein sequence ID" value="KAK7544007.1"/>
    <property type="molecule type" value="Genomic_DNA"/>
</dbReference>
<proteinExistence type="predicted"/>
<evidence type="ECO:0000313" key="1">
    <source>
        <dbReference type="EMBL" id="KAK7544007.1"/>
    </source>
</evidence>
<evidence type="ECO:0000313" key="2">
    <source>
        <dbReference type="Proteomes" id="UP001360953"/>
    </source>
</evidence>